<evidence type="ECO:0000256" key="6">
    <source>
        <dbReference type="ARBA" id="ARBA00023316"/>
    </source>
</evidence>
<reference evidence="8 9" key="1">
    <citation type="submission" date="2014-06" db="EMBL/GenBank/DDBJ databases">
        <title>Whole Genome Sequences of Three Symbiotic Endozoicomonas Bacteria.</title>
        <authorList>
            <person name="Neave M.J."/>
            <person name="Apprill A."/>
            <person name="Voolstra C.R."/>
        </authorList>
    </citation>
    <scope>NUCLEOTIDE SEQUENCE [LARGE SCALE GENOMIC DNA]</scope>
    <source>
        <strain evidence="8 9">DSM 22380</strain>
    </source>
</reference>
<gene>
    <name evidence="8" type="ORF">GV64_07750</name>
</gene>
<dbReference type="InterPro" id="IPR036365">
    <property type="entry name" value="PGBD-like_sf"/>
</dbReference>
<feature type="domain" description="L,D-TPase catalytic" evidence="7">
    <location>
        <begin position="229"/>
        <end position="396"/>
    </location>
</feature>
<comment type="pathway">
    <text evidence="1">Cell wall biogenesis; peptidoglycan biosynthesis.</text>
</comment>
<dbReference type="GO" id="GO:0009252">
    <property type="term" value="P:peptidoglycan biosynthetic process"/>
    <property type="evidence" value="ECO:0007669"/>
    <property type="project" value="UniProtKB-UniPathway"/>
</dbReference>
<dbReference type="GO" id="GO:0008360">
    <property type="term" value="P:regulation of cell shape"/>
    <property type="evidence" value="ECO:0007669"/>
    <property type="project" value="UniProtKB-KW"/>
</dbReference>
<dbReference type="GO" id="GO:0004180">
    <property type="term" value="F:carboxypeptidase activity"/>
    <property type="evidence" value="ECO:0007669"/>
    <property type="project" value="UniProtKB-ARBA"/>
</dbReference>
<evidence type="ECO:0000256" key="5">
    <source>
        <dbReference type="ARBA" id="ARBA00022984"/>
    </source>
</evidence>
<dbReference type="GO" id="GO:0071555">
    <property type="term" value="P:cell wall organization"/>
    <property type="evidence" value="ECO:0007669"/>
    <property type="project" value="UniProtKB-KW"/>
</dbReference>
<dbReference type="UniPathway" id="UPA00219"/>
<organism evidence="8 9">
    <name type="scientific">Endozoicomonas elysicola</name>
    <dbReference type="NCBI Taxonomy" id="305900"/>
    <lineage>
        <taxon>Bacteria</taxon>
        <taxon>Pseudomonadati</taxon>
        <taxon>Pseudomonadota</taxon>
        <taxon>Gammaproteobacteria</taxon>
        <taxon>Oceanospirillales</taxon>
        <taxon>Endozoicomonadaceae</taxon>
        <taxon>Endozoicomonas</taxon>
    </lineage>
</organism>
<keyword evidence="6" id="KW-0961">Cell wall biogenesis/degradation</keyword>
<dbReference type="InterPro" id="IPR036366">
    <property type="entry name" value="PGBDSf"/>
</dbReference>
<dbReference type="Gene3D" id="2.40.440.10">
    <property type="entry name" value="L,D-transpeptidase catalytic domain-like"/>
    <property type="match status" value="1"/>
</dbReference>
<comment type="caution">
    <text evidence="8">The sequence shown here is derived from an EMBL/GenBank/DDBJ whole genome shotgun (WGS) entry which is preliminary data.</text>
</comment>
<accession>A0A081K922</accession>
<sequence length="457" mass="52881">MRHIFAFMLITIYSSLSLAHQETSGKELLQWLSNLPRHGIEVSADHWLAIAEDQSESTALEIVQLYSKYLDRGRLDKRYFQPGWTIPSQPQYSSPHPEIPQIKDIQPNIPEYQYLIKALNNLKLWNKSAYQIFPNELVLFKGDIHPAVSLLNQWLMALDLAEELPNHIYSQEHKDVLTSIQLKYKLIPDGRLGPMTRQALLSITNQRIRILKANLERIRWLPKRLPYPRVWVDIAGFTTSYQSSPQRAFHFKTIVGSPKKQTPVLKSDIENITVNPIWKVPHSIASKSLLKEEKKQPGFFSREGFKVYKNWNDNSPEIAVDSVNWQALTQKSFTYRLEQQPGELNRLGKFKLGFKNSHGVYLHDTDKPELFDSANLSLSSGCARVNNIETLVETIALDQGLMPELNNYKKSNSPKKLNLNKHIPVYIVYFTAWPDKVGRVRFRDDIYQLDNALVSWF</sequence>
<keyword evidence="4" id="KW-0133">Cell shape</keyword>
<dbReference type="InterPro" id="IPR038063">
    <property type="entry name" value="Transpep_catalytic_dom"/>
</dbReference>
<dbReference type="Proteomes" id="UP000027997">
    <property type="component" value="Unassembled WGS sequence"/>
</dbReference>
<name>A0A081K922_9GAMM</name>
<evidence type="ECO:0000256" key="4">
    <source>
        <dbReference type="ARBA" id="ARBA00022960"/>
    </source>
</evidence>
<dbReference type="Gene3D" id="1.10.101.10">
    <property type="entry name" value="PGBD-like superfamily/PGBD"/>
    <property type="match status" value="1"/>
</dbReference>
<evidence type="ECO:0000313" key="9">
    <source>
        <dbReference type="Proteomes" id="UP000027997"/>
    </source>
</evidence>
<dbReference type="GO" id="GO:0016740">
    <property type="term" value="F:transferase activity"/>
    <property type="evidence" value="ECO:0007669"/>
    <property type="project" value="UniProtKB-KW"/>
</dbReference>
<evidence type="ECO:0000256" key="1">
    <source>
        <dbReference type="ARBA" id="ARBA00004752"/>
    </source>
</evidence>
<dbReference type="InterPro" id="IPR052905">
    <property type="entry name" value="LD-transpeptidase_YkuD-like"/>
</dbReference>
<dbReference type="Pfam" id="PF03734">
    <property type="entry name" value="YkuD"/>
    <property type="match status" value="1"/>
</dbReference>
<comment type="similarity">
    <text evidence="2">Belongs to the YkuD family.</text>
</comment>
<dbReference type="SUPFAM" id="SSF47090">
    <property type="entry name" value="PGBD-like"/>
    <property type="match status" value="1"/>
</dbReference>
<dbReference type="EMBL" id="JOJP01000001">
    <property type="protein sequence ID" value="KEI70648.1"/>
    <property type="molecule type" value="Genomic_DNA"/>
</dbReference>
<dbReference type="PANTHER" id="PTHR41533">
    <property type="entry name" value="L,D-TRANSPEPTIDASE HI_1667-RELATED"/>
    <property type="match status" value="1"/>
</dbReference>
<evidence type="ECO:0000313" key="8">
    <source>
        <dbReference type="EMBL" id="KEI70648.1"/>
    </source>
</evidence>
<dbReference type="AlphaFoldDB" id="A0A081K922"/>
<proteinExistence type="inferred from homology"/>
<dbReference type="eggNOG" id="COG2989">
    <property type="taxonomic scope" value="Bacteria"/>
</dbReference>
<keyword evidence="5" id="KW-0573">Peptidoglycan synthesis</keyword>
<dbReference type="InterPro" id="IPR005490">
    <property type="entry name" value="LD_TPept_cat_dom"/>
</dbReference>
<protein>
    <recommendedName>
        <fullName evidence="7">L,D-TPase catalytic domain-containing protein</fullName>
    </recommendedName>
</protein>
<evidence type="ECO:0000256" key="2">
    <source>
        <dbReference type="ARBA" id="ARBA00005992"/>
    </source>
</evidence>
<keyword evidence="3" id="KW-0808">Transferase</keyword>
<dbReference type="SUPFAM" id="SSF141523">
    <property type="entry name" value="L,D-transpeptidase catalytic domain-like"/>
    <property type="match status" value="1"/>
</dbReference>
<dbReference type="CDD" id="cd16913">
    <property type="entry name" value="YkuD_like"/>
    <property type="match status" value="1"/>
</dbReference>
<evidence type="ECO:0000256" key="3">
    <source>
        <dbReference type="ARBA" id="ARBA00022679"/>
    </source>
</evidence>
<evidence type="ECO:0000259" key="7">
    <source>
        <dbReference type="Pfam" id="PF03734"/>
    </source>
</evidence>
<keyword evidence="9" id="KW-1185">Reference proteome</keyword>
<dbReference type="PANTHER" id="PTHR41533:SF1">
    <property type="entry name" value="L,D-TRANSPEPTIDASE YCBB-RELATED"/>
    <property type="match status" value="1"/>
</dbReference>